<keyword evidence="2" id="KW-1185">Reference proteome</keyword>
<evidence type="ECO:0000313" key="2">
    <source>
        <dbReference type="Proteomes" id="UP000054538"/>
    </source>
</evidence>
<name>A0A0D0DA79_9AGAM</name>
<gene>
    <name evidence="1" type="ORF">PAXRUDRAFT_143796</name>
</gene>
<dbReference type="AlphaFoldDB" id="A0A0D0DA79"/>
<reference evidence="1 2" key="1">
    <citation type="submission" date="2014-04" db="EMBL/GenBank/DDBJ databases">
        <authorList>
            <consortium name="DOE Joint Genome Institute"/>
            <person name="Kuo A."/>
            <person name="Kohler A."/>
            <person name="Jargeat P."/>
            <person name="Nagy L.G."/>
            <person name="Floudas D."/>
            <person name="Copeland A."/>
            <person name="Barry K.W."/>
            <person name="Cichocki N."/>
            <person name="Veneault-Fourrey C."/>
            <person name="LaButti K."/>
            <person name="Lindquist E.A."/>
            <person name="Lipzen A."/>
            <person name="Lundell T."/>
            <person name="Morin E."/>
            <person name="Murat C."/>
            <person name="Sun H."/>
            <person name="Tunlid A."/>
            <person name="Henrissat B."/>
            <person name="Grigoriev I.V."/>
            <person name="Hibbett D.S."/>
            <person name="Martin F."/>
            <person name="Nordberg H.P."/>
            <person name="Cantor M.N."/>
            <person name="Hua S.X."/>
        </authorList>
    </citation>
    <scope>NUCLEOTIDE SEQUENCE [LARGE SCALE GENOMIC DNA]</scope>
    <source>
        <strain evidence="1 2">Ve08.2h10</strain>
    </source>
</reference>
<feature type="non-terminal residue" evidence="1">
    <location>
        <position position="1"/>
    </location>
</feature>
<accession>A0A0D0DA79</accession>
<reference evidence="2" key="2">
    <citation type="submission" date="2015-01" db="EMBL/GenBank/DDBJ databases">
        <title>Evolutionary Origins and Diversification of the Mycorrhizal Mutualists.</title>
        <authorList>
            <consortium name="DOE Joint Genome Institute"/>
            <consortium name="Mycorrhizal Genomics Consortium"/>
            <person name="Kohler A."/>
            <person name="Kuo A."/>
            <person name="Nagy L.G."/>
            <person name="Floudas D."/>
            <person name="Copeland A."/>
            <person name="Barry K.W."/>
            <person name="Cichocki N."/>
            <person name="Veneault-Fourrey C."/>
            <person name="LaButti K."/>
            <person name="Lindquist E.A."/>
            <person name="Lipzen A."/>
            <person name="Lundell T."/>
            <person name="Morin E."/>
            <person name="Murat C."/>
            <person name="Riley R."/>
            <person name="Ohm R."/>
            <person name="Sun H."/>
            <person name="Tunlid A."/>
            <person name="Henrissat B."/>
            <person name="Grigoriev I.V."/>
            <person name="Hibbett D.S."/>
            <person name="Martin F."/>
        </authorList>
    </citation>
    <scope>NUCLEOTIDE SEQUENCE [LARGE SCALE GENOMIC DNA]</scope>
    <source>
        <strain evidence="2">Ve08.2h10</strain>
    </source>
</reference>
<dbReference type="EMBL" id="KN825136">
    <property type="protein sequence ID" value="KIK94007.1"/>
    <property type="molecule type" value="Genomic_DNA"/>
</dbReference>
<sequence length="63" mass="6726">VVVFVSSPDGPGETAVHIKALPVPLQFDEVATKSIEAGKHTTCMGTQRREDFMHPTGIPSPPL</sequence>
<dbReference type="Proteomes" id="UP000054538">
    <property type="component" value="Unassembled WGS sequence"/>
</dbReference>
<protein>
    <submittedName>
        <fullName evidence="1">Unplaced genomic scaffold scaffold_314, whole genome shotgun sequence</fullName>
    </submittedName>
</protein>
<evidence type="ECO:0000313" key="1">
    <source>
        <dbReference type="EMBL" id="KIK94007.1"/>
    </source>
</evidence>
<proteinExistence type="predicted"/>
<organism evidence="1 2">
    <name type="scientific">Paxillus rubicundulus Ve08.2h10</name>
    <dbReference type="NCBI Taxonomy" id="930991"/>
    <lineage>
        <taxon>Eukaryota</taxon>
        <taxon>Fungi</taxon>
        <taxon>Dikarya</taxon>
        <taxon>Basidiomycota</taxon>
        <taxon>Agaricomycotina</taxon>
        <taxon>Agaricomycetes</taxon>
        <taxon>Agaricomycetidae</taxon>
        <taxon>Boletales</taxon>
        <taxon>Paxilineae</taxon>
        <taxon>Paxillaceae</taxon>
        <taxon>Paxillus</taxon>
    </lineage>
</organism>
<dbReference type="InParanoid" id="A0A0D0DA79"/>
<dbReference type="HOGENOM" id="CLU_2892115_0_0_1"/>